<feature type="signal peptide" evidence="1">
    <location>
        <begin position="1"/>
        <end position="32"/>
    </location>
</feature>
<sequence>MRTRTRATALSALAVAALAPLTAGLTATPAHAAATPAAAPAGTLTAAPMAGQIGPWEPSVTRDSMDGDPGGVSGTARLQRFNTASPSGIEFAEITFTAAGERVKVRDGSPWNAHWYLMKNGTVRNSGTVSAGNTVKKNFNIREGERIGIKLCLYWAGGSKCVENGTLKS</sequence>
<evidence type="ECO:0000313" key="2">
    <source>
        <dbReference type="EMBL" id="MBO2458190.1"/>
    </source>
</evidence>
<organism evidence="2 3">
    <name type="scientific">Actinomadura violacea</name>
    <dbReference type="NCBI Taxonomy" id="2819934"/>
    <lineage>
        <taxon>Bacteria</taxon>
        <taxon>Bacillati</taxon>
        <taxon>Actinomycetota</taxon>
        <taxon>Actinomycetes</taxon>
        <taxon>Streptosporangiales</taxon>
        <taxon>Thermomonosporaceae</taxon>
        <taxon>Actinomadura</taxon>
    </lineage>
</organism>
<reference evidence="2 3" key="1">
    <citation type="submission" date="2021-03" db="EMBL/GenBank/DDBJ databases">
        <title>Actinomadura violae sp. nov., isolated from lichen in Thailand.</title>
        <authorList>
            <person name="Kanchanasin P."/>
            <person name="Saeng-In P."/>
            <person name="Phongsopitanun W."/>
            <person name="Yuki M."/>
            <person name="Kudo T."/>
            <person name="Ohkuma M."/>
            <person name="Tanasupawat S."/>
        </authorList>
    </citation>
    <scope>NUCLEOTIDE SEQUENCE [LARGE SCALE GENOMIC DNA]</scope>
    <source>
        <strain evidence="2 3">LCR2-06</strain>
    </source>
</reference>
<feature type="chain" id="PRO_5045245354" evidence="1">
    <location>
        <begin position="33"/>
        <end position="169"/>
    </location>
</feature>
<proteinExistence type="predicted"/>
<evidence type="ECO:0000256" key="1">
    <source>
        <dbReference type="SAM" id="SignalP"/>
    </source>
</evidence>
<name>A0ABS3RN58_9ACTN</name>
<dbReference type="EMBL" id="JAGEPF010000006">
    <property type="protein sequence ID" value="MBO2458190.1"/>
    <property type="molecule type" value="Genomic_DNA"/>
</dbReference>
<dbReference type="InterPro" id="IPR006311">
    <property type="entry name" value="TAT_signal"/>
</dbReference>
<keyword evidence="3" id="KW-1185">Reference proteome</keyword>
<dbReference type="PROSITE" id="PS51318">
    <property type="entry name" value="TAT"/>
    <property type="match status" value="1"/>
</dbReference>
<dbReference type="Proteomes" id="UP000680206">
    <property type="component" value="Unassembled WGS sequence"/>
</dbReference>
<gene>
    <name evidence="2" type="ORF">J4709_11490</name>
</gene>
<accession>A0ABS3RN58</accession>
<dbReference type="RefSeq" id="WP_208239953.1">
    <property type="nucleotide sequence ID" value="NZ_JAGEPF010000006.1"/>
</dbReference>
<protein>
    <submittedName>
        <fullName evidence="2">Uncharacterized protein</fullName>
    </submittedName>
</protein>
<comment type="caution">
    <text evidence="2">The sequence shown here is derived from an EMBL/GenBank/DDBJ whole genome shotgun (WGS) entry which is preliminary data.</text>
</comment>
<evidence type="ECO:0000313" key="3">
    <source>
        <dbReference type="Proteomes" id="UP000680206"/>
    </source>
</evidence>
<keyword evidence="1" id="KW-0732">Signal</keyword>